<sequence>MTVDRRSILRTTAQLATLTAAGELLTGCGQEAATGAGGPHSADPQPNGGSPLDPNRMPHASPTASPTSPGSAPPFAAALPALAPNTPQEVVSGPRDRPQVALTFHGQGDPALAMALLAAAEQRGARLTVLVVGSWLDQQPQLAGRILDGGHELGNHTLNHLDLATLGPDQVYAEISGCADRLRALTGSIGRWFRPSAAQFATPVVRKQAKKAGYDHCLSYDLDPMDYADPGAEAVQRRILSGIKPGSVVALHMGHKGTVDALPAVLDALRQRGLSAVTASQLCS</sequence>
<keyword evidence="4" id="KW-1185">Reference proteome</keyword>
<organism evidence="3 4">
    <name type="scientific">Kitasatospora acidiphila</name>
    <dbReference type="NCBI Taxonomy" id="2567942"/>
    <lineage>
        <taxon>Bacteria</taxon>
        <taxon>Bacillati</taxon>
        <taxon>Actinomycetota</taxon>
        <taxon>Actinomycetes</taxon>
        <taxon>Kitasatosporales</taxon>
        <taxon>Streptomycetaceae</taxon>
        <taxon>Kitasatospora</taxon>
    </lineage>
</organism>
<dbReference type="InterPro" id="IPR050248">
    <property type="entry name" value="Polysacc_deacetylase_ArnD"/>
</dbReference>
<dbReference type="EMBL" id="VIGB01000003">
    <property type="protein sequence ID" value="TQF06292.1"/>
    <property type="molecule type" value="Genomic_DNA"/>
</dbReference>
<dbReference type="GO" id="GO:0016810">
    <property type="term" value="F:hydrolase activity, acting on carbon-nitrogen (but not peptide) bonds"/>
    <property type="evidence" value="ECO:0007669"/>
    <property type="project" value="InterPro"/>
</dbReference>
<reference evidence="3 4" key="1">
    <citation type="submission" date="2019-06" db="EMBL/GenBank/DDBJ databases">
        <title>Description of Kitasatospora acidophila sp. nov. isolated from pine grove soil, and reclassification of Streptomyces novaecaesareae to Kitasatospora novaeceasareae comb. nov.</title>
        <authorList>
            <person name="Kim M.J."/>
        </authorList>
    </citation>
    <scope>NUCLEOTIDE SEQUENCE [LARGE SCALE GENOMIC DNA]</scope>
    <source>
        <strain evidence="3 4">MMS16-CNU292</strain>
    </source>
</reference>
<name>A0A540WBG3_9ACTN</name>
<comment type="caution">
    <text evidence="3">The sequence shown here is derived from an EMBL/GenBank/DDBJ whole genome shotgun (WGS) entry which is preliminary data.</text>
</comment>
<dbReference type="GO" id="GO:0005975">
    <property type="term" value="P:carbohydrate metabolic process"/>
    <property type="evidence" value="ECO:0007669"/>
    <property type="project" value="InterPro"/>
</dbReference>
<evidence type="ECO:0000256" key="1">
    <source>
        <dbReference type="SAM" id="MobiDB-lite"/>
    </source>
</evidence>
<protein>
    <submittedName>
        <fullName evidence="3">Polysaccharide deacetylase family protein</fullName>
    </submittedName>
</protein>
<proteinExistence type="predicted"/>
<evidence type="ECO:0000313" key="4">
    <source>
        <dbReference type="Proteomes" id="UP000319103"/>
    </source>
</evidence>
<dbReference type="InterPro" id="IPR006311">
    <property type="entry name" value="TAT_signal"/>
</dbReference>
<dbReference type="PANTHER" id="PTHR10587">
    <property type="entry name" value="GLYCOSYL TRANSFERASE-RELATED"/>
    <property type="match status" value="1"/>
</dbReference>
<feature type="region of interest" description="Disordered" evidence="1">
    <location>
        <begin position="30"/>
        <end position="79"/>
    </location>
</feature>
<dbReference type="PROSITE" id="PS51677">
    <property type="entry name" value="NODB"/>
    <property type="match status" value="1"/>
</dbReference>
<dbReference type="CDD" id="cd10917">
    <property type="entry name" value="CE4_NodB_like_6s_7s"/>
    <property type="match status" value="1"/>
</dbReference>
<dbReference type="Pfam" id="PF01522">
    <property type="entry name" value="Polysacc_deac_1"/>
    <property type="match status" value="1"/>
</dbReference>
<accession>A0A540WBG3</accession>
<evidence type="ECO:0000313" key="3">
    <source>
        <dbReference type="EMBL" id="TQF06292.1"/>
    </source>
</evidence>
<gene>
    <name evidence="3" type="ORF">E6W39_33865</name>
</gene>
<dbReference type="SUPFAM" id="SSF88713">
    <property type="entry name" value="Glycoside hydrolase/deacetylase"/>
    <property type="match status" value="1"/>
</dbReference>
<dbReference type="PROSITE" id="PS51318">
    <property type="entry name" value="TAT"/>
    <property type="match status" value="1"/>
</dbReference>
<dbReference type="Gene3D" id="3.20.20.370">
    <property type="entry name" value="Glycoside hydrolase/deacetylase"/>
    <property type="match status" value="1"/>
</dbReference>
<dbReference type="RefSeq" id="WP_141636725.1">
    <property type="nucleotide sequence ID" value="NZ_VIGB01000003.1"/>
</dbReference>
<dbReference type="InterPro" id="IPR002509">
    <property type="entry name" value="NODB_dom"/>
</dbReference>
<feature type="compositionally biased region" description="Low complexity" evidence="1">
    <location>
        <begin position="60"/>
        <end position="79"/>
    </location>
</feature>
<dbReference type="Proteomes" id="UP000319103">
    <property type="component" value="Unassembled WGS sequence"/>
</dbReference>
<feature type="domain" description="NodB homology" evidence="2">
    <location>
        <begin position="98"/>
        <end position="277"/>
    </location>
</feature>
<dbReference type="InterPro" id="IPR011330">
    <property type="entry name" value="Glyco_hydro/deAcase_b/a-brl"/>
</dbReference>
<dbReference type="AlphaFoldDB" id="A0A540WBG3"/>
<dbReference type="OrthoDB" id="9763050at2"/>
<evidence type="ECO:0000259" key="2">
    <source>
        <dbReference type="PROSITE" id="PS51677"/>
    </source>
</evidence>